<keyword evidence="2 6" id="KW-0560">Oxidoreductase</keyword>
<evidence type="ECO:0000259" key="5">
    <source>
        <dbReference type="Pfam" id="PF02662"/>
    </source>
</evidence>
<name>A0A0W8G7X6_9ZZZZ</name>
<dbReference type="InterPro" id="IPR003813">
    <property type="entry name" value="MvhD/FlpD"/>
</dbReference>
<feature type="domain" description="F420-non-reducing hydrogenase iron-sulfur subunit D" evidence="5">
    <location>
        <begin position="11"/>
        <end position="133"/>
    </location>
</feature>
<dbReference type="GO" id="GO:0051912">
    <property type="term" value="F:CoB--CoM heterodisulfide reductase activity"/>
    <property type="evidence" value="ECO:0007669"/>
    <property type="project" value="UniProtKB-EC"/>
</dbReference>
<protein>
    <submittedName>
        <fullName evidence="6">Cob--com heterodisulfide reductase subunit d</fullName>
        <ecNumber evidence="6">1.8.98.1</ecNumber>
    </submittedName>
</protein>
<dbReference type="GO" id="GO:0051536">
    <property type="term" value="F:iron-sulfur cluster binding"/>
    <property type="evidence" value="ECO:0007669"/>
    <property type="project" value="UniProtKB-KW"/>
</dbReference>
<dbReference type="Pfam" id="PF02662">
    <property type="entry name" value="FlpD"/>
    <property type="match status" value="1"/>
</dbReference>
<keyword evidence="4" id="KW-0411">Iron-sulfur</keyword>
<evidence type="ECO:0000256" key="3">
    <source>
        <dbReference type="ARBA" id="ARBA00023004"/>
    </source>
</evidence>
<keyword evidence="3" id="KW-0408">Iron</keyword>
<keyword evidence="1" id="KW-0479">Metal-binding</keyword>
<organism evidence="6">
    <name type="scientific">hydrocarbon metagenome</name>
    <dbReference type="NCBI Taxonomy" id="938273"/>
    <lineage>
        <taxon>unclassified sequences</taxon>
        <taxon>metagenomes</taxon>
        <taxon>ecological metagenomes</taxon>
    </lineage>
</organism>
<reference evidence="6" key="1">
    <citation type="journal article" date="2015" name="Proc. Natl. Acad. Sci. U.S.A.">
        <title>Networks of energetic and metabolic interactions define dynamics in microbial communities.</title>
        <authorList>
            <person name="Embree M."/>
            <person name="Liu J.K."/>
            <person name="Al-Bassam M.M."/>
            <person name="Zengler K."/>
        </authorList>
    </citation>
    <scope>NUCLEOTIDE SEQUENCE</scope>
</reference>
<gene>
    <name evidence="6" type="ORF">ASZ90_000989</name>
</gene>
<dbReference type="EC" id="1.8.98.1" evidence="6"/>
<proteinExistence type="predicted"/>
<dbReference type="EMBL" id="LNQE01000128">
    <property type="protein sequence ID" value="KUG29121.1"/>
    <property type="molecule type" value="Genomic_DNA"/>
</dbReference>
<evidence type="ECO:0000313" key="6">
    <source>
        <dbReference type="EMBL" id="KUG29121.1"/>
    </source>
</evidence>
<sequence>MASLKTFRPNIVAFFCRWCSYGAADLAGSLRLRYPVDIRIIRVPCSGSISPQYLLYALMQGADGVWVSGCHPGDCHYRIGNMHARRRLTLFHNLLDYVGIERARLLFTWIAASEAQKLQTEAEAFVSAVSALGPARRLVKTLETCAI</sequence>
<accession>A0A0W8G7X6</accession>
<evidence type="ECO:0000256" key="4">
    <source>
        <dbReference type="ARBA" id="ARBA00023014"/>
    </source>
</evidence>
<dbReference type="GO" id="GO:0046872">
    <property type="term" value="F:metal ion binding"/>
    <property type="evidence" value="ECO:0007669"/>
    <property type="project" value="UniProtKB-KW"/>
</dbReference>
<evidence type="ECO:0000256" key="1">
    <source>
        <dbReference type="ARBA" id="ARBA00022723"/>
    </source>
</evidence>
<evidence type="ECO:0000256" key="2">
    <source>
        <dbReference type="ARBA" id="ARBA00023002"/>
    </source>
</evidence>
<comment type="caution">
    <text evidence="6">The sequence shown here is derived from an EMBL/GenBank/DDBJ whole genome shotgun (WGS) entry which is preliminary data.</text>
</comment>
<dbReference type="AlphaFoldDB" id="A0A0W8G7X6"/>